<gene>
    <name evidence="1" type="ORF">C7437_104131</name>
</gene>
<protein>
    <recommendedName>
        <fullName evidence="3">Bro-N domain-containing protein</fullName>
    </recommendedName>
</protein>
<accession>A0A2W7PC34</accession>
<keyword evidence="2" id="KW-1185">Reference proteome</keyword>
<reference evidence="1 2" key="1">
    <citation type="submission" date="2018-06" db="EMBL/GenBank/DDBJ databases">
        <title>Genomic Encyclopedia of Type Strains, Phase IV (KMG-IV): sequencing the most valuable type-strain genomes for metagenomic binning, comparative biology and taxonomic classification.</title>
        <authorList>
            <person name="Goeker M."/>
        </authorList>
    </citation>
    <scope>NUCLEOTIDE SEQUENCE [LARGE SCALE GENOMIC DNA]</scope>
    <source>
        <strain evidence="1 2">DSM 5</strain>
    </source>
</reference>
<dbReference type="RefSeq" id="WP_111439767.1">
    <property type="nucleotide sequence ID" value="NZ_QKZI01000004.1"/>
</dbReference>
<proteinExistence type="predicted"/>
<evidence type="ECO:0000313" key="2">
    <source>
        <dbReference type="Proteomes" id="UP000248646"/>
    </source>
</evidence>
<dbReference type="PIRSF" id="PIRSF015268">
    <property type="entry name" value="Virulence_RhuM"/>
    <property type="match status" value="1"/>
</dbReference>
<dbReference type="PANTHER" id="PTHR35810">
    <property type="entry name" value="CYTOPLASMIC PROTEIN-RELATED"/>
    <property type="match status" value="1"/>
</dbReference>
<evidence type="ECO:0008006" key="3">
    <source>
        <dbReference type="Google" id="ProtNLM"/>
    </source>
</evidence>
<dbReference type="EMBL" id="QKZI01000004">
    <property type="protein sequence ID" value="PZX04619.1"/>
    <property type="molecule type" value="Genomic_DNA"/>
</dbReference>
<dbReference type="Pfam" id="PF13310">
    <property type="entry name" value="Virulence_RhuM"/>
    <property type="match status" value="1"/>
</dbReference>
<comment type="caution">
    <text evidence="1">The sequence shown here is derived from an EMBL/GenBank/DDBJ whole genome shotgun (WGS) entry which is preliminary data.</text>
</comment>
<name>A0A2W7PC34_9BACI</name>
<dbReference type="OrthoDB" id="9802752at2"/>
<evidence type="ECO:0000313" key="1">
    <source>
        <dbReference type="EMBL" id="PZX04619.1"/>
    </source>
</evidence>
<sequence length="329" mass="38764">MENETSFLMFQTESGNTRIQVRLEGETVWMTQKGISELFQKGISTINEHIKNIYSEGELSEEATIRKNRIVQNEGSREVEREVTFYNLEMILAIGYRVRSHRGSQFRQWATERLNEFIVKGFTMDDERLKEVRNLGQDYFDELLERIRDIRASEKRFYNKITDIYATSIDYNPNEQITREFFATVQNKLHFAIHGYTAAELIKLRADASKENMGLTTWKGDKIRLEDVKVAKNYLTENEIKGLNRIVTMYLDYAESQAEKQKPMYMKDWIQKLDAFLEFNEHEILANAGKVSKQVAEQLAGEQYGIFHKKRLSEPKKDDFDKFLEQKKL</sequence>
<dbReference type="InterPro" id="IPR011204">
    <property type="entry name" value="Virulence_RhuM-like"/>
</dbReference>
<dbReference type="Proteomes" id="UP000248646">
    <property type="component" value="Unassembled WGS sequence"/>
</dbReference>
<organism evidence="1 2">
    <name type="scientific">Psychrobacillus insolitus</name>
    <dbReference type="NCBI Taxonomy" id="1461"/>
    <lineage>
        <taxon>Bacteria</taxon>
        <taxon>Bacillati</taxon>
        <taxon>Bacillota</taxon>
        <taxon>Bacilli</taxon>
        <taxon>Bacillales</taxon>
        <taxon>Bacillaceae</taxon>
        <taxon>Psychrobacillus</taxon>
    </lineage>
</organism>
<dbReference type="AlphaFoldDB" id="A0A2W7PC34"/>
<dbReference type="PANTHER" id="PTHR35810:SF1">
    <property type="entry name" value="CYTOPLASMIC PROTEIN"/>
    <property type="match status" value="1"/>
</dbReference>